<gene>
    <name evidence="2" type="ORF">CHS0354_036730</name>
</gene>
<reference evidence="2" key="2">
    <citation type="journal article" date="2021" name="Genome Biol. Evol.">
        <title>Developing a high-quality reference genome for a parasitic bivalve with doubly uniparental inheritance (Bivalvia: Unionida).</title>
        <authorList>
            <person name="Smith C.H."/>
        </authorList>
    </citation>
    <scope>NUCLEOTIDE SEQUENCE</scope>
    <source>
        <strain evidence="2">CHS0354</strain>
        <tissue evidence="2">Mantle</tissue>
    </source>
</reference>
<dbReference type="PANTHER" id="PTHR13475">
    <property type="entry name" value="NEUGRIN"/>
    <property type="match status" value="1"/>
</dbReference>
<reference evidence="2" key="3">
    <citation type="submission" date="2023-05" db="EMBL/GenBank/DDBJ databases">
        <authorList>
            <person name="Smith C.H."/>
        </authorList>
    </citation>
    <scope>NUCLEOTIDE SEQUENCE</scope>
    <source>
        <strain evidence="2">CHS0354</strain>
        <tissue evidence="2">Mantle</tissue>
    </source>
</reference>
<accession>A0AAE0WBB6</accession>
<comment type="caution">
    <text evidence="2">The sequence shown here is derived from an EMBL/GenBank/DDBJ whole genome shotgun (WGS) entry which is preliminary data.</text>
</comment>
<sequence length="463" mass="53514">MLSMRRLLCFHHDVTTFLSKRHARVLKGGRKIPVNANFGPQDSFRDNEPDDDDVPEMSELHAIEDQINVVNPRDPEFQTAAQRYEKKQREWLKNKIIEKKYFSPPKETSLLTWNAKEQIRYLNREYPDQWTPEKLSKSFPISPDGVIRLVKSKFFFKTEEEIEKHDQRIHKRWLELRSQLKKGVEFVDSEYKRLLEEGQLSCIMNAGGMPSLPMPPKPNLSKLPVSKPKQVGAFEAIIRGYIDSKKPKQIESKESKMIVPKIDDEKVLQEISDCFSGSQWSSHGFLKAKDNDAVSEAADCVGIHSSSIDEILKSDDNSKVKMHRLSRRLRRMAKEQRDGLNVDSENFNTLQMLETKKVSHTAGTRNSVVGDEIDPGDRINSLADASDSKYMQEDPFSVAHLRERREARNKDTKYTFGENFKKEDISLEDETIKVTKKMQQKGSFFRKGNAVYDENGELLYKIP</sequence>
<name>A0AAE0WBB6_9BIVA</name>
<protein>
    <recommendedName>
        <fullName evidence="4">Neurite outgrowth-associated protein</fullName>
    </recommendedName>
</protein>
<keyword evidence="3" id="KW-1185">Reference proteome</keyword>
<dbReference type="InterPro" id="IPR010487">
    <property type="entry name" value="NGRN/Rrg9"/>
</dbReference>
<dbReference type="AlphaFoldDB" id="A0AAE0WBB6"/>
<evidence type="ECO:0000256" key="1">
    <source>
        <dbReference type="SAM" id="MobiDB-lite"/>
    </source>
</evidence>
<organism evidence="2 3">
    <name type="scientific">Potamilus streckersoni</name>
    <dbReference type="NCBI Taxonomy" id="2493646"/>
    <lineage>
        <taxon>Eukaryota</taxon>
        <taxon>Metazoa</taxon>
        <taxon>Spiralia</taxon>
        <taxon>Lophotrochozoa</taxon>
        <taxon>Mollusca</taxon>
        <taxon>Bivalvia</taxon>
        <taxon>Autobranchia</taxon>
        <taxon>Heteroconchia</taxon>
        <taxon>Palaeoheterodonta</taxon>
        <taxon>Unionida</taxon>
        <taxon>Unionoidea</taxon>
        <taxon>Unionidae</taxon>
        <taxon>Ambleminae</taxon>
        <taxon>Lampsilini</taxon>
        <taxon>Potamilus</taxon>
    </lineage>
</organism>
<reference evidence="2" key="1">
    <citation type="journal article" date="2021" name="Genome Biol. Evol.">
        <title>A High-Quality Reference Genome for a Parasitic Bivalve with Doubly Uniparental Inheritance (Bivalvia: Unionida).</title>
        <authorList>
            <person name="Smith C.H."/>
        </authorList>
    </citation>
    <scope>NUCLEOTIDE SEQUENCE</scope>
    <source>
        <strain evidence="2">CHS0354</strain>
    </source>
</reference>
<dbReference type="Proteomes" id="UP001195483">
    <property type="component" value="Unassembled WGS sequence"/>
</dbReference>
<dbReference type="EMBL" id="JAEAOA010002150">
    <property type="protein sequence ID" value="KAK3607904.1"/>
    <property type="molecule type" value="Genomic_DNA"/>
</dbReference>
<dbReference type="GO" id="GO:0005634">
    <property type="term" value="C:nucleus"/>
    <property type="evidence" value="ECO:0007669"/>
    <property type="project" value="TreeGrafter"/>
</dbReference>
<evidence type="ECO:0000313" key="2">
    <source>
        <dbReference type="EMBL" id="KAK3607904.1"/>
    </source>
</evidence>
<evidence type="ECO:0000313" key="3">
    <source>
        <dbReference type="Proteomes" id="UP001195483"/>
    </source>
</evidence>
<feature type="region of interest" description="Disordered" evidence="1">
    <location>
        <begin position="32"/>
        <end position="54"/>
    </location>
</feature>
<evidence type="ECO:0008006" key="4">
    <source>
        <dbReference type="Google" id="ProtNLM"/>
    </source>
</evidence>
<dbReference type="PANTHER" id="PTHR13475:SF3">
    <property type="entry name" value="NEUGRIN"/>
    <property type="match status" value="1"/>
</dbReference>
<dbReference type="Pfam" id="PF06413">
    <property type="entry name" value="Neugrin"/>
    <property type="match status" value="1"/>
</dbReference>
<proteinExistence type="predicted"/>